<proteinExistence type="predicted"/>
<feature type="region of interest" description="Disordered" evidence="1">
    <location>
        <begin position="139"/>
        <end position="165"/>
    </location>
</feature>
<dbReference type="EMBL" id="CP097502">
    <property type="protein sequence ID" value="URD74520.1"/>
    <property type="molecule type" value="Genomic_DNA"/>
</dbReference>
<gene>
    <name evidence="3" type="ORF">MUK42_34781</name>
</gene>
<accession>A0A9E7JAZ8</accession>
<dbReference type="AlphaFoldDB" id="A0A9E7JAZ8"/>
<organism evidence="3 4">
    <name type="scientific">Musa troglodytarum</name>
    <name type="common">fe'i banana</name>
    <dbReference type="NCBI Taxonomy" id="320322"/>
    <lineage>
        <taxon>Eukaryota</taxon>
        <taxon>Viridiplantae</taxon>
        <taxon>Streptophyta</taxon>
        <taxon>Embryophyta</taxon>
        <taxon>Tracheophyta</taxon>
        <taxon>Spermatophyta</taxon>
        <taxon>Magnoliopsida</taxon>
        <taxon>Liliopsida</taxon>
        <taxon>Zingiberales</taxon>
        <taxon>Musaceae</taxon>
        <taxon>Musa</taxon>
    </lineage>
</organism>
<evidence type="ECO:0000313" key="3">
    <source>
        <dbReference type="EMBL" id="URD74520.1"/>
    </source>
</evidence>
<protein>
    <submittedName>
        <fullName evidence="3">Uncharacterized protein</fullName>
    </submittedName>
</protein>
<keyword evidence="4" id="KW-1185">Reference proteome</keyword>
<feature type="transmembrane region" description="Helical" evidence="2">
    <location>
        <begin position="12"/>
        <end position="32"/>
    </location>
</feature>
<name>A0A9E7JAZ8_9LILI</name>
<sequence length="277" mass="31137">MLCRSSVGTTAHVTMLLLLPNVSLVLTIWLHAHCLHSNLGVQLDCIANSCYSPRSTLQDVCSCAHLEDYGFISFCSMYSIVQEEFLLDKSDGCTRWKKKAQYTVSRTLQLRLYSPGHQSIFITGTARDTLVLGRTLKTGHGRAEAQHKDKRKEKRATPPNPIQTERTRTRCQDLQSIMIYDSSHILTLRNPFSPSSRVWHLPTVVVQSVSSATLETKGFGSVYSRREGLEDITTFAAPAAIFTHTHCPTLTLFLRPVQEFLFTAKMLSMPPLSNYDL</sequence>
<dbReference type="Proteomes" id="UP001055439">
    <property type="component" value="Chromosome 1"/>
</dbReference>
<evidence type="ECO:0000256" key="1">
    <source>
        <dbReference type="SAM" id="MobiDB-lite"/>
    </source>
</evidence>
<reference evidence="3" key="1">
    <citation type="submission" date="2022-05" db="EMBL/GenBank/DDBJ databases">
        <title>The Musa troglodytarum L. genome provides insights into the mechanism of non-climacteric behaviour and enrichment of carotenoids.</title>
        <authorList>
            <person name="Wang J."/>
        </authorList>
    </citation>
    <scope>NUCLEOTIDE SEQUENCE</scope>
    <source>
        <tissue evidence="3">Leaf</tissue>
    </source>
</reference>
<keyword evidence="2" id="KW-0472">Membrane</keyword>
<evidence type="ECO:0000313" key="4">
    <source>
        <dbReference type="Proteomes" id="UP001055439"/>
    </source>
</evidence>
<keyword evidence="2" id="KW-0812">Transmembrane</keyword>
<keyword evidence="2" id="KW-1133">Transmembrane helix</keyword>
<evidence type="ECO:0000256" key="2">
    <source>
        <dbReference type="SAM" id="Phobius"/>
    </source>
</evidence>